<dbReference type="RefSeq" id="WP_244746913.1">
    <property type="nucleotide sequence ID" value="NZ_CP095071.1"/>
</dbReference>
<gene>
    <name evidence="1" type="ORF">MUN87_06580</name>
</gene>
<sequence>MHYQVNNWNIGVGNISILGVSASSLFIVGDSHEIHLASLFDTPPESYVVGVDNTTRRNEELITDVPAND</sequence>
<protein>
    <submittedName>
        <fullName evidence="1">Spore gernimation protein GerPD</fullName>
    </submittedName>
</protein>
<dbReference type="Proteomes" id="UP000831537">
    <property type="component" value="Chromosome"/>
</dbReference>
<proteinExistence type="predicted"/>
<name>A0ABY4GQ65_9BACI</name>
<organism evidence="1 2">
    <name type="scientific">Gracilibacillus salinarum</name>
    <dbReference type="NCBI Taxonomy" id="2932255"/>
    <lineage>
        <taxon>Bacteria</taxon>
        <taxon>Bacillati</taxon>
        <taxon>Bacillota</taxon>
        <taxon>Bacilli</taxon>
        <taxon>Bacillales</taxon>
        <taxon>Bacillaceae</taxon>
        <taxon>Gracilibacillus</taxon>
    </lineage>
</organism>
<dbReference type="EMBL" id="CP095071">
    <property type="protein sequence ID" value="UOQ86548.1"/>
    <property type="molecule type" value="Genomic_DNA"/>
</dbReference>
<evidence type="ECO:0000313" key="1">
    <source>
        <dbReference type="EMBL" id="UOQ86548.1"/>
    </source>
</evidence>
<keyword evidence="2" id="KW-1185">Reference proteome</keyword>
<reference evidence="1 2" key="1">
    <citation type="submission" date="2022-04" db="EMBL/GenBank/DDBJ databases">
        <title>Gracilibacillus sp. isolated from saltern.</title>
        <authorList>
            <person name="Won M."/>
            <person name="Lee C.-M."/>
            <person name="Woen H.-Y."/>
            <person name="Kwon S.-W."/>
        </authorList>
    </citation>
    <scope>NUCLEOTIDE SEQUENCE [LARGE SCALE GENOMIC DNA]</scope>
    <source>
        <strain evidence="1 2">SSPM10-3</strain>
    </source>
</reference>
<accession>A0ABY4GQ65</accession>
<evidence type="ECO:0000313" key="2">
    <source>
        <dbReference type="Proteomes" id="UP000831537"/>
    </source>
</evidence>